<dbReference type="SUPFAM" id="SSF103473">
    <property type="entry name" value="MFS general substrate transporter"/>
    <property type="match status" value="1"/>
</dbReference>
<dbReference type="PROSITE" id="PS00217">
    <property type="entry name" value="SUGAR_TRANSPORT_2"/>
    <property type="match status" value="1"/>
</dbReference>
<dbReference type="RefSeq" id="WP_173585027.1">
    <property type="nucleotide sequence ID" value="NZ_WOTB01000046.1"/>
</dbReference>
<dbReference type="EMBL" id="WOTB01000046">
    <property type="protein sequence ID" value="NHN86700.1"/>
    <property type="molecule type" value="Genomic_DNA"/>
</dbReference>
<evidence type="ECO:0000313" key="8">
    <source>
        <dbReference type="Proteomes" id="UP000635278"/>
    </source>
</evidence>
<feature type="transmembrane region" description="Helical" evidence="5">
    <location>
        <begin position="292"/>
        <end position="313"/>
    </location>
</feature>
<proteinExistence type="predicted"/>
<comment type="caution">
    <text evidence="7">The sequence shown here is derived from an EMBL/GenBank/DDBJ whole genome shotgun (WGS) entry which is preliminary data.</text>
</comment>
<gene>
    <name evidence="7" type="ORF">GOB93_19025</name>
</gene>
<feature type="transmembrane region" description="Helical" evidence="5">
    <location>
        <begin position="380"/>
        <end position="402"/>
    </location>
</feature>
<dbReference type="InterPro" id="IPR011701">
    <property type="entry name" value="MFS"/>
</dbReference>
<accession>A0ABX0JUP1</accession>
<dbReference type="PANTHER" id="PTHR23508">
    <property type="entry name" value="CARBOXYLIC ACID TRANSPORTER PROTEIN HOMOLOG"/>
    <property type="match status" value="1"/>
</dbReference>
<evidence type="ECO:0000259" key="6">
    <source>
        <dbReference type="PROSITE" id="PS50850"/>
    </source>
</evidence>
<feature type="transmembrane region" description="Helical" evidence="5">
    <location>
        <begin position="149"/>
        <end position="166"/>
    </location>
</feature>
<feature type="domain" description="Major facilitator superfamily (MFS) profile" evidence="6">
    <location>
        <begin position="16"/>
        <end position="427"/>
    </location>
</feature>
<feature type="transmembrane region" description="Helical" evidence="5">
    <location>
        <begin position="228"/>
        <end position="248"/>
    </location>
</feature>
<evidence type="ECO:0000256" key="3">
    <source>
        <dbReference type="ARBA" id="ARBA00022989"/>
    </source>
</evidence>
<evidence type="ECO:0000256" key="1">
    <source>
        <dbReference type="ARBA" id="ARBA00004141"/>
    </source>
</evidence>
<feature type="transmembrane region" description="Helical" evidence="5">
    <location>
        <begin position="21"/>
        <end position="46"/>
    </location>
</feature>
<comment type="subcellular location">
    <subcellularLocation>
        <location evidence="1">Membrane</location>
        <topology evidence="1">Multi-pass membrane protein</topology>
    </subcellularLocation>
</comment>
<dbReference type="PROSITE" id="PS50850">
    <property type="entry name" value="MFS"/>
    <property type="match status" value="1"/>
</dbReference>
<feature type="transmembrane region" description="Helical" evidence="5">
    <location>
        <begin position="81"/>
        <end position="101"/>
    </location>
</feature>
<dbReference type="InterPro" id="IPR036259">
    <property type="entry name" value="MFS_trans_sf"/>
</dbReference>
<dbReference type="InterPro" id="IPR020846">
    <property type="entry name" value="MFS_dom"/>
</dbReference>
<reference evidence="7 8" key="1">
    <citation type="journal article" date="2020" name="Int. J. Syst. Evol. Microbiol.">
        <title>Novel acetic acid bacteria from cider fermentations: Acetobacter conturbans sp. nov. and Acetobacter fallax sp. nov.</title>
        <authorList>
            <person name="Sombolestani A.S."/>
            <person name="Cleenwerck I."/>
            <person name="Cnockaert M."/>
            <person name="Borremans W."/>
            <person name="Wieme A.D."/>
            <person name="De Vuyst L."/>
            <person name="Vandamme P."/>
        </authorList>
    </citation>
    <scope>NUCLEOTIDE SEQUENCE [LARGE SCALE GENOMIC DNA]</scope>
    <source>
        <strain evidence="7 8">LMG 30640</strain>
    </source>
</reference>
<dbReference type="Gene3D" id="1.20.1250.20">
    <property type="entry name" value="MFS general substrate transporter like domains"/>
    <property type="match status" value="2"/>
</dbReference>
<keyword evidence="8" id="KW-1185">Reference proteome</keyword>
<dbReference type="Pfam" id="PF07690">
    <property type="entry name" value="MFS_1"/>
    <property type="match status" value="1"/>
</dbReference>
<feature type="transmembrane region" description="Helical" evidence="5">
    <location>
        <begin position="52"/>
        <end position="74"/>
    </location>
</feature>
<evidence type="ECO:0000256" key="4">
    <source>
        <dbReference type="ARBA" id="ARBA00023136"/>
    </source>
</evidence>
<name>A0ABX0JUP1_9PROT</name>
<organism evidence="7 8">
    <name type="scientific">Acetobacter musti</name>
    <dbReference type="NCBI Taxonomy" id="864732"/>
    <lineage>
        <taxon>Bacteria</taxon>
        <taxon>Pseudomonadati</taxon>
        <taxon>Pseudomonadota</taxon>
        <taxon>Alphaproteobacteria</taxon>
        <taxon>Acetobacterales</taxon>
        <taxon>Acetobacteraceae</taxon>
        <taxon>Acetobacter</taxon>
    </lineage>
</organism>
<keyword evidence="4 5" id="KW-0472">Membrane</keyword>
<evidence type="ECO:0000256" key="2">
    <source>
        <dbReference type="ARBA" id="ARBA00022692"/>
    </source>
</evidence>
<evidence type="ECO:0000313" key="7">
    <source>
        <dbReference type="EMBL" id="NHN86700.1"/>
    </source>
</evidence>
<keyword evidence="3 5" id="KW-1133">Transmembrane helix</keyword>
<evidence type="ECO:0000256" key="5">
    <source>
        <dbReference type="SAM" id="Phobius"/>
    </source>
</evidence>
<feature type="transmembrane region" description="Helical" evidence="5">
    <location>
        <begin position="260"/>
        <end position="280"/>
    </location>
</feature>
<dbReference type="PANTHER" id="PTHR23508:SF10">
    <property type="entry name" value="CARBOXYLIC ACID TRANSPORTER PROTEIN HOMOLOG"/>
    <property type="match status" value="1"/>
</dbReference>
<feature type="transmembrane region" description="Helical" evidence="5">
    <location>
        <begin position="319"/>
        <end position="341"/>
    </location>
</feature>
<dbReference type="InterPro" id="IPR005829">
    <property type="entry name" value="Sugar_transporter_CS"/>
</dbReference>
<feature type="transmembrane region" description="Helical" evidence="5">
    <location>
        <begin position="353"/>
        <end position="374"/>
    </location>
</feature>
<sequence>MSISWYSKLNPIERSTFWASFAGYTMDSFDSTMYALVAPVLITIVGFTKPEIGALTTAGLIGNCLGGWIAGIIADRLGRMTLLKATILWVAAFSGLAAAAMNYQEFFAVRFLQGLGFGGEAAVAGVLISETVRPALRGRVVPATQAGYGFGYALSTMLMPVLFALFPQAVGWRVMFVLGVIPALLVLYIRRNVPESTTFLASLNARRAGARVVPFWSIFNRLNRRSTLVGLLLATGVLGGGFGIHAWLPTYLRLSLHLKVASTAAYLACSIAGLLVGPVIAGLVRDRLGRRAVIVCLLACDASVVACLLYLHFGLLGVLSLIFLQGTLQGGAAACLLPTFAELFPTEIRASGVGFCITGGRGFGSICTSVVGLLSTTMPLGHAMGVCSLNAFGLAAVAALFLPRQNGDDLDDVGTAAHGLGMAEPVF</sequence>
<dbReference type="Proteomes" id="UP000635278">
    <property type="component" value="Unassembled WGS sequence"/>
</dbReference>
<feature type="transmembrane region" description="Helical" evidence="5">
    <location>
        <begin position="107"/>
        <end position="128"/>
    </location>
</feature>
<protein>
    <submittedName>
        <fullName evidence="7">MFS transporter</fullName>
    </submittedName>
</protein>
<feature type="transmembrane region" description="Helical" evidence="5">
    <location>
        <begin position="172"/>
        <end position="189"/>
    </location>
</feature>
<keyword evidence="2 5" id="KW-0812">Transmembrane</keyword>